<dbReference type="PATRIC" id="fig|679200.3.peg.1766"/>
<proteinExistence type="predicted"/>
<dbReference type="PANTHER" id="PTHR34071:SF2">
    <property type="entry name" value="FLAVIN-NUCLEOTIDE-BINDING PROTEIN"/>
    <property type="match status" value="1"/>
</dbReference>
<keyword evidence="2" id="KW-1185">Reference proteome</keyword>
<name>G5GJC9_9FIRM</name>
<dbReference type="PANTHER" id="PTHR34071">
    <property type="entry name" value="5-NITROIMIDAZOLE ANTIBIOTICS RESISTANCE PROTEIN, NIMA-FAMILY-RELATED PROTEIN-RELATED"/>
    <property type="match status" value="1"/>
</dbReference>
<accession>G5GJC9</accession>
<dbReference type="Pfam" id="PF12900">
    <property type="entry name" value="Pyridox_ox_2"/>
    <property type="match status" value="1"/>
</dbReference>
<dbReference type="HOGENOM" id="CLU_067890_1_0_9"/>
<dbReference type="eggNOG" id="COG3467">
    <property type="taxonomic scope" value="Bacteria"/>
</dbReference>
<comment type="caution">
    <text evidence="1">The sequence shown here is derived from an EMBL/GenBank/DDBJ whole genome shotgun (WGS) entry which is preliminary data.</text>
</comment>
<sequence length="154" mass="17738">MRRSDREVKNIDDIMAIIKECDVCRIALNDKEYPYILPVNFGMKLNDGKIILYFHGATEGKKYEIIAADNRAAFEMDCEHKLISDIQRGYCSMSYKSVIGYGKINEVFEEEKYEALCLLVNHFHKDGFKFNPAAIPRTRVFKLEVESISGKIKG</sequence>
<evidence type="ECO:0000313" key="1">
    <source>
        <dbReference type="EMBL" id="EHI55150.1"/>
    </source>
</evidence>
<evidence type="ECO:0000313" key="2">
    <source>
        <dbReference type="Proteomes" id="UP000003011"/>
    </source>
</evidence>
<dbReference type="Proteomes" id="UP000003011">
    <property type="component" value="Unassembled WGS sequence"/>
</dbReference>
<organism evidence="1 2">
    <name type="scientific">Johnsonella ignava ATCC 51276</name>
    <dbReference type="NCBI Taxonomy" id="679200"/>
    <lineage>
        <taxon>Bacteria</taxon>
        <taxon>Bacillati</taxon>
        <taxon>Bacillota</taxon>
        <taxon>Clostridia</taxon>
        <taxon>Lachnospirales</taxon>
        <taxon>Lachnospiraceae</taxon>
        <taxon>Johnsonella</taxon>
    </lineage>
</organism>
<dbReference type="EMBL" id="ACZL01000027">
    <property type="protein sequence ID" value="EHI55150.1"/>
    <property type="molecule type" value="Genomic_DNA"/>
</dbReference>
<protein>
    <recommendedName>
        <fullName evidence="3">Pyridoxamine 5'-phosphate oxidase putative domain-containing protein</fullName>
    </recommendedName>
</protein>
<reference evidence="1 2" key="1">
    <citation type="submission" date="2011-08" db="EMBL/GenBank/DDBJ databases">
        <title>The Genome Sequence of Johnsonella ignava ATCC 51276.</title>
        <authorList>
            <consortium name="The Broad Institute Genome Sequencing Platform"/>
            <person name="Earl A."/>
            <person name="Ward D."/>
            <person name="Feldgarden M."/>
            <person name="Gevers D."/>
            <person name="Izard J."/>
            <person name="Blanton J.M."/>
            <person name="Baranova O.V."/>
            <person name="Dewhirst F.E."/>
            <person name="Young S.K."/>
            <person name="Zeng Q."/>
            <person name="Gargeya S."/>
            <person name="Fitzgerald M."/>
            <person name="Haas B."/>
            <person name="Abouelleil A."/>
            <person name="Alvarado L."/>
            <person name="Arachchi H.M."/>
            <person name="Berlin A."/>
            <person name="Brown A."/>
            <person name="Chapman S.B."/>
            <person name="Chen Z."/>
            <person name="Dunbar C."/>
            <person name="Freedman E."/>
            <person name="Gearin G."/>
            <person name="Gellesch M."/>
            <person name="Goldberg J."/>
            <person name="Griggs A."/>
            <person name="Gujja S."/>
            <person name="Heiman D."/>
            <person name="Howarth C."/>
            <person name="Larson L."/>
            <person name="Lui A."/>
            <person name="MacDonald P.J.P."/>
            <person name="Montmayeur A."/>
            <person name="Murphy C."/>
            <person name="Neiman D."/>
            <person name="Pearson M."/>
            <person name="Priest M."/>
            <person name="Roberts A."/>
            <person name="Saif S."/>
            <person name="Shea T."/>
            <person name="Shenoy N."/>
            <person name="Sisk P."/>
            <person name="Stolte C."/>
            <person name="Sykes S."/>
            <person name="Wortman J."/>
            <person name="Nusbaum C."/>
            <person name="Birren B."/>
        </authorList>
    </citation>
    <scope>NUCLEOTIDE SEQUENCE [LARGE SCALE GENOMIC DNA]</scope>
    <source>
        <strain evidence="1 2">ATCC 51276</strain>
    </source>
</reference>
<gene>
    <name evidence="1" type="ORF">HMPREF9333_01669</name>
</gene>
<dbReference type="InterPro" id="IPR024747">
    <property type="entry name" value="Pyridox_Oxase-rel"/>
</dbReference>
<dbReference type="RefSeq" id="WP_005541441.1">
    <property type="nucleotide sequence ID" value="NZ_JH378834.1"/>
</dbReference>
<dbReference type="InterPro" id="IPR012349">
    <property type="entry name" value="Split_barrel_FMN-bd"/>
</dbReference>
<dbReference type="AlphaFoldDB" id="G5GJC9"/>
<evidence type="ECO:0008006" key="3">
    <source>
        <dbReference type="Google" id="ProtNLM"/>
    </source>
</evidence>
<dbReference type="SUPFAM" id="SSF50475">
    <property type="entry name" value="FMN-binding split barrel"/>
    <property type="match status" value="1"/>
</dbReference>
<dbReference type="OrthoDB" id="9794935at2"/>
<dbReference type="Gene3D" id="2.30.110.10">
    <property type="entry name" value="Electron Transport, Fmn-binding Protein, Chain A"/>
    <property type="match status" value="1"/>
</dbReference>